<comment type="similarity">
    <text evidence="1">Belongs to the type-I restriction system S methylase family.</text>
</comment>
<dbReference type="REBASE" id="25213">
    <property type="entry name" value="S1.MhoPG21ORF3240P"/>
</dbReference>
<dbReference type="InterPro" id="IPR051212">
    <property type="entry name" value="Type-I_RE_S_subunit"/>
</dbReference>
<evidence type="ECO:0000259" key="5">
    <source>
        <dbReference type="Pfam" id="PF01420"/>
    </source>
</evidence>
<dbReference type="Proteomes" id="UP000002631">
    <property type="component" value="Chromosome"/>
</dbReference>
<feature type="domain" description="Type I restriction modification DNA specificity" evidence="5">
    <location>
        <begin position="227"/>
        <end position="386"/>
    </location>
</feature>
<dbReference type="CDD" id="cd17291">
    <property type="entry name" value="RMtype1_S_MgeORF438P-TRD-CR_like"/>
    <property type="match status" value="1"/>
</dbReference>
<accession>D1J8B0</accession>
<dbReference type="InterPro" id="IPR000055">
    <property type="entry name" value="Restrct_endonuc_typeI_TRD"/>
</dbReference>
<dbReference type="Pfam" id="PF01420">
    <property type="entry name" value="Methylase_S"/>
    <property type="match status" value="2"/>
</dbReference>
<keyword evidence="2" id="KW-0680">Restriction system</keyword>
<dbReference type="EMBL" id="FP236530">
    <property type="protein sequence ID" value="CAX37457.1"/>
    <property type="molecule type" value="Genomic_DNA"/>
</dbReference>
<evidence type="ECO:0000256" key="4">
    <source>
        <dbReference type="ARBA" id="ARBA00038652"/>
    </source>
</evidence>
<dbReference type="KEGG" id="mho:MHO_3220"/>
<dbReference type="InterPro" id="IPR044946">
    <property type="entry name" value="Restrct_endonuc_typeI_TRD_sf"/>
</dbReference>
<evidence type="ECO:0000313" key="6">
    <source>
        <dbReference type="EMBL" id="CAX37457.1"/>
    </source>
</evidence>
<keyword evidence="7" id="KW-1185">Reference proteome</keyword>
<dbReference type="GO" id="GO:0003677">
    <property type="term" value="F:DNA binding"/>
    <property type="evidence" value="ECO:0007669"/>
    <property type="project" value="UniProtKB-KW"/>
</dbReference>
<proteinExistence type="inferred from homology"/>
<dbReference type="PANTHER" id="PTHR43140">
    <property type="entry name" value="TYPE-1 RESTRICTION ENZYME ECOKI SPECIFICITY PROTEIN"/>
    <property type="match status" value="1"/>
</dbReference>
<dbReference type="eggNOG" id="COG0732">
    <property type="taxonomic scope" value="Bacteria"/>
</dbReference>
<dbReference type="HOGENOM" id="CLU_021095_6_0_14"/>
<evidence type="ECO:0000256" key="1">
    <source>
        <dbReference type="ARBA" id="ARBA00010923"/>
    </source>
</evidence>
<organism evidence="6 7">
    <name type="scientific">Metamycoplasma hominis (strain ATCC 23114 / DSM 25592 / NBRC 14850 / NCTC 10111 / PG21)</name>
    <name type="common">Mycoplasma hominis</name>
    <dbReference type="NCBI Taxonomy" id="347256"/>
    <lineage>
        <taxon>Bacteria</taxon>
        <taxon>Bacillati</taxon>
        <taxon>Mycoplasmatota</taxon>
        <taxon>Mycoplasmoidales</taxon>
        <taxon>Metamycoplasmataceae</taxon>
        <taxon>Metamycoplasma</taxon>
    </lineage>
</organism>
<dbReference type="Gene3D" id="3.90.220.20">
    <property type="entry name" value="DNA methylase specificity domains"/>
    <property type="match status" value="2"/>
</dbReference>
<dbReference type="RefSeq" id="WP_012855598.1">
    <property type="nucleotide sequence ID" value="NC_013511.1"/>
</dbReference>
<reference evidence="6 7" key="1">
    <citation type="journal article" date="2009" name="PLoS Genet.">
        <title>Life on arginine for Mycoplasma hominis: clues from its minimal genome and comparison with other human urogenital mycoplasmas.</title>
        <authorList>
            <person name="Pereyre S."/>
            <person name="Sirand-Pugnet P."/>
            <person name="Beven L."/>
            <person name="Charron A."/>
            <person name="Renaudin H."/>
            <person name="Barre A."/>
            <person name="Avenaud P."/>
            <person name="Jacob D."/>
            <person name="Couloux A."/>
            <person name="Barbe V."/>
            <person name="de Daruvar A."/>
            <person name="Blanchard A."/>
            <person name="Bebear C."/>
        </authorList>
    </citation>
    <scope>NUCLEOTIDE SEQUENCE [LARGE SCALE GENOMIC DNA]</scope>
    <source>
        <strain evidence="7">ATCC 23114 / NBRC 14850 / NCTC 10111 / PG21</strain>
    </source>
</reference>
<evidence type="ECO:0000313" key="7">
    <source>
        <dbReference type="Proteomes" id="UP000002631"/>
    </source>
</evidence>
<dbReference type="PANTHER" id="PTHR43140:SF1">
    <property type="entry name" value="TYPE I RESTRICTION ENZYME ECOKI SPECIFICITY SUBUNIT"/>
    <property type="match status" value="1"/>
</dbReference>
<sequence>MRGGVLSKNYLLLLNELWDKIVNIVECLPISKIFREIKTGKLNANAETPNGKYAFWTCDERPKLIDEYAFDEMAILISGNGSKVGHVNIYNGKFNAYQRTYILLKINHFVLWKYAYFYLKSNLKNYINVYKLDSGIPYITLPMLQNFVIPIPHISIQNKIVEILDKLETYTKDIQSGLPLEIDQRKKQYEYYRDKLLDFKDLAGGVLSKNYILLLNELYEKIINIIEYKRINEVTINLKKETLEKNKLLNNGKYQVINSGKEIYGTYNQYNNEGNAITIAARGAYAGFINYMNDKFWAGGLCYPYRSKNETSFLTKYIYYWLKYNEEKISNELVAKGSIPALNKIDIDNFFIPIPHISIQNKIVEILDKLETYTKDIQSGLPLEIDQRRKQYEYYRNKLLNFKK</sequence>
<evidence type="ECO:0000256" key="3">
    <source>
        <dbReference type="ARBA" id="ARBA00023125"/>
    </source>
</evidence>
<keyword evidence="3" id="KW-0238">DNA-binding</keyword>
<protein>
    <submittedName>
        <fullName evidence="6">Type I restriction enzyme specificity protein</fullName>
    </submittedName>
</protein>
<gene>
    <name evidence="6" type="primary">hsdS</name>
    <name evidence="6" type="ordered locus">MHO_3220</name>
</gene>
<name>D1J8B0_METH1</name>
<dbReference type="STRING" id="347256.MHO_3220"/>
<dbReference type="AlphaFoldDB" id="D1J8B0"/>
<dbReference type="PaxDb" id="347256-MHO_3220"/>
<evidence type="ECO:0000256" key="2">
    <source>
        <dbReference type="ARBA" id="ARBA00022747"/>
    </source>
</evidence>
<dbReference type="SUPFAM" id="SSF116734">
    <property type="entry name" value="DNA methylase specificity domain"/>
    <property type="match status" value="2"/>
</dbReference>
<dbReference type="GO" id="GO:0009307">
    <property type="term" value="P:DNA restriction-modification system"/>
    <property type="evidence" value="ECO:0007669"/>
    <property type="project" value="UniProtKB-KW"/>
</dbReference>
<feature type="domain" description="Type I restriction modification DNA specificity" evidence="5">
    <location>
        <begin position="36"/>
        <end position="183"/>
    </location>
</feature>
<comment type="subunit">
    <text evidence="4">The methyltransferase is composed of M and S polypeptides.</text>
</comment>